<gene>
    <name evidence="6" type="ORF">C3928_09745</name>
</gene>
<dbReference type="OrthoDB" id="5654206at2"/>
<organism evidence="6 7">
    <name type="scientific">Legionella pneumophila</name>
    <dbReference type="NCBI Taxonomy" id="446"/>
    <lineage>
        <taxon>Bacteria</taxon>
        <taxon>Pseudomonadati</taxon>
        <taxon>Pseudomonadota</taxon>
        <taxon>Gammaproteobacteria</taxon>
        <taxon>Legionellales</taxon>
        <taxon>Legionellaceae</taxon>
        <taxon>Legionella</taxon>
    </lineage>
</organism>
<evidence type="ECO:0000256" key="5">
    <source>
        <dbReference type="ARBA" id="ARBA00048662"/>
    </source>
</evidence>
<dbReference type="RefSeq" id="WP_027228561.1">
    <property type="nucleotide sequence ID" value="NZ_CP017601.1"/>
</dbReference>
<evidence type="ECO:0000313" key="6">
    <source>
        <dbReference type="EMBL" id="PPK30119.1"/>
    </source>
</evidence>
<comment type="similarity">
    <text evidence="3">Belongs to the acetyltransferase YopJ family.</text>
</comment>
<evidence type="ECO:0000313" key="7">
    <source>
        <dbReference type="Proteomes" id="UP000239239"/>
    </source>
</evidence>
<comment type="catalytic activity">
    <reaction evidence="5">
        <text>L-seryl-[protein] + acetyl-CoA = O-acetyl-L-seryl-[protein] + CoA</text>
        <dbReference type="Rhea" id="RHEA:59392"/>
        <dbReference type="Rhea" id="RHEA-COMP:9863"/>
        <dbReference type="Rhea" id="RHEA-COMP:15352"/>
        <dbReference type="ChEBI" id="CHEBI:29999"/>
        <dbReference type="ChEBI" id="CHEBI:57287"/>
        <dbReference type="ChEBI" id="CHEBI:57288"/>
        <dbReference type="ChEBI" id="CHEBI:141128"/>
    </reaction>
    <physiologicalReaction direction="left-to-right" evidence="5">
        <dbReference type="Rhea" id="RHEA:59393"/>
    </physiologicalReaction>
</comment>
<dbReference type="EMBL" id="PQWY01000014">
    <property type="protein sequence ID" value="PPK30119.1"/>
    <property type="molecule type" value="Genomic_DNA"/>
</dbReference>
<dbReference type="GO" id="GO:0016746">
    <property type="term" value="F:acyltransferase activity"/>
    <property type="evidence" value="ECO:0007669"/>
    <property type="project" value="UniProtKB-KW"/>
</dbReference>
<evidence type="ECO:0000256" key="1">
    <source>
        <dbReference type="ARBA" id="ARBA00022679"/>
    </source>
</evidence>
<dbReference type="AlphaFoldDB" id="A0A2S6EY50"/>
<evidence type="ECO:0000256" key="2">
    <source>
        <dbReference type="ARBA" id="ARBA00023315"/>
    </source>
</evidence>
<comment type="catalytic activity">
    <reaction evidence="4">
        <text>L-threonyl-[protein] + acetyl-CoA = O-acetyl-L-threonyl-[protein] + CoA</text>
        <dbReference type="Rhea" id="RHEA:65340"/>
        <dbReference type="Rhea" id="RHEA-COMP:11060"/>
        <dbReference type="Rhea" id="RHEA-COMP:16780"/>
        <dbReference type="ChEBI" id="CHEBI:30013"/>
        <dbReference type="ChEBI" id="CHEBI:57287"/>
        <dbReference type="ChEBI" id="CHEBI:57288"/>
        <dbReference type="ChEBI" id="CHEBI:141025"/>
    </reaction>
    <physiologicalReaction direction="left-to-right" evidence="4">
        <dbReference type="Rhea" id="RHEA:65341"/>
    </physiologicalReaction>
</comment>
<evidence type="ECO:0000256" key="4">
    <source>
        <dbReference type="ARBA" id="ARBA00048364"/>
    </source>
</evidence>
<proteinExistence type="inferred from homology"/>
<sequence length="1073" mass="124617">MTSGKEESTLASQRLSKVKYSLDMAKLIIACNNKKTIFGDIKDQQNIELVKLIKNNDVEKLAYWLHFNSFVKYQLKKVIKSDAVEIGNPSTDLINKVNSILLNYLKEQQIKVKLDKYVASDFSTKDYLRLHEIAESFKRMTLGSSPVKSNDVLPLLNAKNRRLNALGRSQNFVAVSCANYASQSTVRKLAKNIKNLKKGERKQYVYYHFNENHAIGFDVEKDSNGVYKIFCFESAGDFKHYEALDLLYKDLSSLGLKFELKSCRSQLQKDQYNCSIFTMSALSELGKYEHVFDYLPEQYEEDQEPKHTKEVKIPVSLIQERVVKLDAMDKIGWIKLADMPTKIIAMNQSYHAMEASLKQSKDFDLDPATFCGLHKEKYHFEPNKAESTKYIDRRRKNIFQRVTLSIKTIEQEAYLEFLKNLPLLASINNGEVPDFKKEITDNKSMSLDEKLAYIEKLFFVIAEEKKIRRFSSSNDLKNMQPYYLKSLLLLRNEYLRLLSLKPREDYEKYFQNSEDSKSLLGYQLESACRELSIVGIESLQSVFKECFPKDFVIEYYHQNNYYEDLKIKNPIMEFFTKTTILDASKVSKELAVFEKEYGNGSDSSLFITTKILDFMNGAIRSCVFHEHSTSLIKAASGIEPDALLKSISSLPSVSNAYIFTDDGKFYFYHKENTPQLKEIVLDQQRLQKIIEIAKKEIKCTGYNPEEQFSLGNETVKEVSSFFRRPALNQISLLVECAPYSNKEKVKIYNIMEVREIYLQYLSKLLSKDKMLAAKHWNEWKKYLLDSLDVMKKDYPISQPVQDVIRKLDEAEKEFLTSSGQNNQSIQSKMQIALTRVIEKTHSFFKSKTLKDIITDYYYKEPEEVSDYGDSRPYANENHDNLNFKLKMFHVQDPKNTRWIEYERCKPPVVRNNELDWKFNLSIHKDDLPKAFPIIAELATRMNLGVFKVMSQGQANRVQNSTDKKMIGREVVLYCNPNKEFDASKWIDIIIEIENSLKKAGVRTSTDSCPSSNKKLGKYTSYTHEEWTHKRMDIAFTEGIVETALEDEDLFSDYEYSESSESPVKKTMTSKKLE</sequence>
<dbReference type="InterPro" id="IPR005083">
    <property type="entry name" value="YopJ-like"/>
</dbReference>
<protein>
    <submittedName>
        <fullName evidence="6">Uncharacterized protein</fullName>
    </submittedName>
</protein>
<comment type="caution">
    <text evidence="6">The sequence shown here is derived from an EMBL/GenBank/DDBJ whole genome shotgun (WGS) entry which is preliminary data.</text>
</comment>
<dbReference type="Gene3D" id="3.30.2430.10">
    <property type="entry name" value="phosphothreonine lyase"/>
    <property type="match status" value="1"/>
</dbReference>
<evidence type="ECO:0000256" key="3">
    <source>
        <dbReference type="ARBA" id="ARBA00023785"/>
    </source>
</evidence>
<accession>A0A2S6EY50</accession>
<name>A0A2S6EY50_LEGPN</name>
<keyword evidence="1" id="KW-0808">Transferase</keyword>
<keyword evidence="2" id="KW-0012">Acyltransferase</keyword>
<dbReference type="Proteomes" id="UP000239239">
    <property type="component" value="Unassembled WGS sequence"/>
</dbReference>
<dbReference type="Pfam" id="PF03421">
    <property type="entry name" value="Acetyltransf_14"/>
    <property type="match status" value="1"/>
</dbReference>
<reference evidence="6 7" key="1">
    <citation type="submission" date="2018-02" db="EMBL/GenBank/DDBJ databases">
        <title>Draft genome sequences of four Legionella pneumophila clinical strains isolated in Ontario.</title>
        <authorList>
            <person name="Fortuna A."/>
            <person name="Ramnarine R."/>
            <person name="Li A."/>
            <person name="Frantz C."/>
            <person name="Mallo G."/>
        </authorList>
    </citation>
    <scope>NUCLEOTIDE SEQUENCE [LARGE SCALE GENOMIC DNA]</scope>
    <source>
        <strain evidence="6 7">LG61</strain>
    </source>
</reference>
<dbReference type="InterPro" id="IPR038498">
    <property type="entry name" value="OspF/SpvC_sf"/>
</dbReference>